<sequence>MSREEVYVDFMFKLALKLRSAAILFSKHIIAELMLSSEQSPPPDRMIAVMAIVEDEQGNALILNVYNHEEQALIETLQGVRTIIVKEPYLRLLSDGEFGLRVDHLSDIIYLPKCDPRVPPAWKPEVFNKLTSLEWKEIGNDLFNLGRCYNAIECYTQGLSVLPTEDQSRALKLNLALASLKTQQYELAIQHLDSLPREVMNTEKALFRKSQALYGLQRYKECCEVLKQLLREYPACLPARNEFIRAIKRLAEQRHARYSFKKLYQEAERLFPPNLDHATYMGPVAIRPAGSRRRGLFTTAAVRAGDLLFCEKAFVHSYMDADNPEHFHQMILVVNSATDLISMGARAKLLPLVAQKLHRNPSQASTFTNLYHGNYNPVNVTEVDGRPVVDTFLAERIIAMNVFGSPSPSRKWHLNLMSRTGRLQNAQNDVFHSCGIWPTASYINHSRDSNAYRAFIGDMMIARATKDLPANTEITFCYRSVSDEDYDENKNIFETWGFECNCVVCNDMQTTDKRVLARRNALWAVVKRLLKSNRGLNTTRIETTLETIAGTYSRPATEVPQLKVADGQLILATIYKHRSEPVKVIDFALRTLESLGYLFEGGSDLARSGKSLTIQRWGSMDDSLVTCWVFLAEAYRDVAQGLVASATRYAKISYQICIGEGETFEETYLREWLV</sequence>
<evidence type="ECO:0000313" key="2">
    <source>
        <dbReference type="EMBL" id="PYH92661.1"/>
    </source>
</evidence>
<evidence type="ECO:0000313" key="3">
    <source>
        <dbReference type="Proteomes" id="UP000247810"/>
    </source>
</evidence>
<accession>A0A319D664</accession>
<dbReference type="SUPFAM" id="SSF48452">
    <property type="entry name" value="TPR-like"/>
    <property type="match status" value="1"/>
</dbReference>
<keyword evidence="3" id="KW-1185">Reference proteome</keyword>
<dbReference type="OrthoDB" id="438641at2759"/>
<dbReference type="AlphaFoldDB" id="A0A319D664"/>
<organism evidence="2 3">
    <name type="scientific">Aspergillus ellipticus CBS 707.79</name>
    <dbReference type="NCBI Taxonomy" id="1448320"/>
    <lineage>
        <taxon>Eukaryota</taxon>
        <taxon>Fungi</taxon>
        <taxon>Dikarya</taxon>
        <taxon>Ascomycota</taxon>
        <taxon>Pezizomycotina</taxon>
        <taxon>Eurotiomycetes</taxon>
        <taxon>Eurotiomycetidae</taxon>
        <taxon>Eurotiales</taxon>
        <taxon>Aspergillaceae</taxon>
        <taxon>Aspergillus</taxon>
        <taxon>Aspergillus subgen. Circumdati</taxon>
    </lineage>
</organism>
<dbReference type="InterPro" id="IPR001214">
    <property type="entry name" value="SET_dom"/>
</dbReference>
<dbReference type="CDD" id="cd20071">
    <property type="entry name" value="SET_SMYD"/>
    <property type="match status" value="1"/>
</dbReference>
<dbReference type="InterPro" id="IPR019734">
    <property type="entry name" value="TPR_rpt"/>
</dbReference>
<dbReference type="SUPFAM" id="SSF82199">
    <property type="entry name" value="SET domain"/>
    <property type="match status" value="1"/>
</dbReference>
<dbReference type="Gene3D" id="1.25.40.10">
    <property type="entry name" value="Tetratricopeptide repeat domain"/>
    <property type="match status" value="1"/>
</dbReference>
<dbReference type="InterPro" id="IPR011990">
    <property type="entry name" value="TPR-like_helical_dom_sf"/>
</dbReference>
<dbReference type="Gene3D" id="2.170.270.10">
    <property type="entry name" value="SET domain"/>
    <property type="match status" value="1"/>
</dbReference>
<feature type="domain" description="SET" evidence="1">
    <location>
        <begin position="273"/>
        <end position="479"/>
    </location>
</feature>
<dbReference type="PROSITE" id="PS50280">
    <property type="entry name" value="SET"/>
    <property type="match status" value="1"/>
</dbReference>
<dbReference type="STRING" id="1448320.A0A319D664"/>
<dbReference type="Pfam" id="PF00856">
    <property type="entry name" value="SET"/>
    <property type="match status" value="1"/>
</dbReference>
<dbReference type="VEuPathDB" id="FungiDB:BO71DRAFT_485248"/>
<protein>
    <submittedName>
        <fullName evidence="2">TPR domain protein</fullName>
    </submittedName>
</protein>
<evidence type="ECO:0000259" key="1">
    <source>
        <dbReference type="PROSITE" id="PS50280"/>
    </source>
</evidence>
<dbReference type="InterPro" id="IPR046341">
    <property type="entry name" value="SET_dom_sf"/>
</dbReference>
<dbReference type="Proteomes" id="UP000247810">
    <property type="component" value="Unassembled WGS sequence"/>
</dbReference>
<dbReference type="PANTHER" id="PTHR47643">
    <property type="entry name" value="TPR DOMAIN PROTEIN (AFU_ORTHOLOGUE AFUA_5G12710)"/>
    <property type="match status" value="1"/>
</dbReference>
<name>A0A319D664_9EURO</name>
<dbReference type="EMBL" id="KZ825911">
    <property type="protein sequence ID" value="PYH92661.1"/>
    <property type="molecule type" value="Genomic_DNA"/>
</dbReference>
<proteinExistence type="predicted"/>
<reference evidence="2 3" key="1">
    <citation type="submission" date="2018-02" db="EMBL/GenBank/DDBJ databases">
        <title>The genomes of Aspergillus section Nigri reveals drivers in fungal speciation.</title>
        <authorList>
            <consortium name="DOE Joint Genome Institute"/>
            <person name="Vesth T.C."/>
            <person name="Nybo J."/>
            <person name="Theobald S."/>
            <person name="Brandl J."/>
            <person name="Frisvad J.C."/>
            <person name="Nielsen K.F."/>
            <person name="Lyhne E.K."/>
            <person name="Kogle M.E."/>
            <person name="Kuo A."/>
            <person name="Riley R."/>
            <person name="Clum A."/>
            <person name="Nolan M."/>
            <person name="Lipzen A."/>
            <person name="Salamov A."/>
            <person name="Henrissat B."/>
            <person name="Wiebenga A."/>
            <person name="De vries R.P."/>
            <person name="Grigoriev I.V."/>
            <person name="Mortensen U.H."/>
            <person name="Andersen M.R."/>
            <person name="Baker S.E."/>
        </authorList>
    </citation>
    <scope>NUCLEOTIDE SEQUENCE [LARGE SCALE GENOMIC DNA]</scope>
    <source>
        <strain evidence="2 3">CBS 707.79</strain>
    </source>
</reference>
<dbReference type="PANTHER" id="PTHR47643:SF2">
    <property type="entry name" value="TPR DOMAIN PROTEIN (AFU_ORTHOLOGUE AFUA_5G12710)"/>
    <property type="match status" value="1"/>
</dbReference>
<dbReference type="SMART" id="SM00028">
    <property type="entry name" value="TPR"/>
    <property type="match status" value="2"/>
</dbReference>
<gene>
    <name evidence="2" type="ORF">BO71DRAFT_485248</name>
</gene>
<dbReference type="InterPro" id="IPR053209">
    <property type="entry name" value="Gramillin-biosynth_MTr"/>
</dbReference>